<dbReference type="PANTHER" id="PTHR33798">
    <property type="entry name" value="FLAVOPROTEIN OXYGENASE"/>
    <property type="match status" value="1"/>
</dbReference>
<dbReference type="Gene3D" id="2.30.110.10">
    <property type="entry name" value="Electron Transport, Fmn-binding Protein, Chain A"/>
    <property type="match status" value="1"/>
</dbReference>
<comment type="caution">
    <text evidence="7">The sequence shown here is derived from an EMBL/GenBank/DDBJ whole genome shotgun (WGS) entry which is preliminary data.</text>
</comment>
<accession>A0A9D4Z217</accession>
<keyword evidence="3" id="KW-0288">FMN</keyword>
<organism evidence="7 8">
    <name type="scientific">Chlorella vulgaris</name>
    <name type="common">Green alga</name>
    <dbReference type="NCBI Taxonomy" id="3077"/>
    <lineage>
        <taxon>Eukaryota</taxon>
        <taxon>Viridiplantae</taxon>
        <taxon>Chlorophyta</taxon>
        <taxon>core chlorophytes</taxon>
        <taxon>Trebouxiophyceae</taxon>
        <taxon>Chlorellales</taxon>
        <taxon>Chlorellaceae</taxon>
        <taxon>Chlorella clade</taxon>
        <taxon>Chlorella</taxon>
    </lineage>
</organism>
<feature type="compositionally biased region" description="Pro residues" evidence="5">
    <location>
        <begin position="58"/>
        <end position="69"/>
    </location>
</feature>
<evidence type="ECO:0000256" key="4">
    <source>
        <dbReference type="ARBA" id="ARBA00038054"/>
    </source>
</evidence>
<feature type="region of interest" description="Disordered" evidence="5">
    <location>
        <begin position="282"/>
        <end position="303"/>
    </location>
</feature>
<evidence type="ECO:0000259" key="6">
    <source>
        <dbReference type="SMART" id="SM00903"/>
    </source>
</evidence>
<reference evidence="7" key="2">
    <citation type="submission" date="2020-11" db="EMBL/GenBank/DDBJ databases">
        <authorList>
            <person name="Cecchin M."/>
            <person name="Marcolungo L."/>
            <person name="Rossato M."/>
            <person name="Girolomoni L."/>
            <person name="Cosentino E."/>
            <person name="Cuine S."/>
            <person name="Li-Beisson Y."/>
            <person name="Delledonne M."/>
            <person name="Ballottari M."/>
        </authorList>
    </citation>
    <scope>NUCLEOTIDE SEQUENCE</scope>
    <source>
        <strain evidence="7">211/11P</strain>
        <tissue evidence="7">Whole cell</tissue>
    </source>
</reference>
<dbReference type="Proteomes" id="UP001055712">
    <property type="component" value="Unassembled WGS sequence"/>
</dbReference>
<evidence type="ECO:0000256" key="3">
    <source>
        <dbReference type="ARBA" id="ARBA00022643"/>
    </source>
</evidence>
<feature type="compositionally biased region" description="Polar residues" evidence="5">
    <location>
        <begin position="291"/>
        <end position="303"/>
    </location>
</feature>
<evidence type="ECO:0000313" key="7">
    <source>
        <dbReference type="EMBL" id="KAI3438460.1"/>
    </source>
</evidence>
<feature type="region of interest" description="Disordered" evidence="5">
    <location>
        <begin position="38"/>
        <end position="76"/>
    </location>
</feature>
<evidence type="ECO:0000256" key="2">
    <source>
        <dbReference type="ARBA" id="ARBA00022630"/>
    </source>
</evidence>
<name>A0A9D4Z217_CHLVU</name>
<proteinExistence type="inferred from homology"/>
<dbReference type="InterPro" id="IPR002563">
    <property type="entry name" value="Flavin_Rdtase-like_dom"/>
</dbReference>
<feature type="domain" description="Flavin reductase like" evidence="6">
    <location>
        <begin position="97"/>
        <end position="254"/>
    </location>
</feature>
<comment type="cofactor">
    <cofactor evidence="1">
        <name>FMN</name>
        <dbReference type="ChEBI" id="CHEBI:58210"/>
    </cofactor>
</comment>
<dbReference type="SUPFAM" id="SSF50475">
    <property type="entry name" value="FMN-binding split barrel"/>
    <property type="match status" value="1"/>
</dbReference>
<keyword evidence="2" id="KW-0285">Flavoprotein</keyword>
<sequence length="303" mass="32642">MAALSADQSRPLALAAAAGAGLLYTAQQLIKAITRRRDPALSREAGSSGGNGSLWQPNPNPKWQPPHKQPAPFGSDEMHTVDPAKLPTDAMYPLIISAVVPRPIGFVSTQNSEGRGNLAPYSYFNVMAHNPPTVAIGCSASRLRSHGRKDTLVNILETGEFVVNIMSEWFVEAANHCCGNFDYGEDEMELSGLTPLPSIKVKPRRVKESAVQMECVLRTTHEVKDSSGTVTCVIVIGEVVLMHVHEGVAGKSPSGKLVVDINKYRPISRLGGNTYGQVSGLFDLPRPDRGPTQQKLQYTSTAS</sequence>
<evidence type="ECO:0000256" key="5">
    <source>
        <dbReference type="SAM" id="MobiDB-lite"/>
    </source>
</evidence>
<dbReference type="GO" id="GO:0010181">
    <property type="term" value="F:FMN binding"/>
    <property type="evidence" value="ECO:0007669"/>
    <property type="project" value="InterPro"/>
</dbReference>
<evidence type="ECO:0000313" key="8">
    <source>
        <dbReference type="Proteomes" id="UP001055712"/>
    </source>
</evidence>
<dbReference type="PANTHER" id="PTHR33798:SF5">
    <property type="entry name" value="FLAVIN REDUCTASE LIKE DOMAIN-CONTAINING PROTEIN"/>
    <property type="match status" value="1"/>
</dbReference>
<comment type="similarity">
    <text evidence="4">Belongs to the flavoredoxin family.</text>
</comment>
<dbReference type="InterPro" id="IPR012349">
    <property type="entry name" value="Split_barrel_FMN-bd"/>
</dbReference>
<dbReference type="AlphaFoldDB" id="A0A9D4Z217"/>
<reference evidence="7" key="1">
    <citation type="journal article" date="2019" name="Plant J.">
        <title>Chlorella vulgaris genome assembly and annotation reveals the molecular basis for metabolic acclimation to high light conditions.</title>
        <authorList>
            <person name="Cecchin M."/>
            <person name="Marcolungo L."/>
            <person name="Rossato M."/>
            <person name="Girolomoni L."/>
            <person name="Cosentino E."/>
            <person name="Cuine S."/>
            <person name="Li-Beisson Y."/>
            <person name="Delledonne M."/>
            <person name="Ballottari M."/>
        </authorList>
    </citation>
    <scope>NUCLEOTIDE SEQUENCE</scope>
    <source>
        <strain evidence="7">211/11P</strain>
    </source>
</reference>
<dbReference type="OrthoDB" id="10250990at2759"/>
<keyword evidence="8" id="KW-1185">Reference proteome</keyword>
<dbReference type="EMBL" id="SIDB01000001">
    <property type="protein sequence ID" value="KAI3438460.1"/>
    <property type="molecule type" value="Genomic_DNA"/>
</dbReference>
<dbReference type="Pfam" id="PF01613">
    <property type="entry name" value="Flavin_Reduct"/>
    <property type="match status" value="1"/>
</dbReference>
<gene>
    <name evidence="7" type="ORF">D9Q98_000889</name>
</gene>
<evidence type="ECO:0000256" key="1">
    <source>
        <dbReference type="ARBA" id="ARBA00001917"/>
    </source>
</evidence>
<protein>
    <recommendedName>
        <fullName evidence="6">Flavin reductase like domain-containing protein</fullName>
    </recommendedName>
</protein>
<dbReference type="SMART" id="SM00903">
    <property type="entry name" value="Flavin_Reduct"/>
    <property type="match status" value="1"/>
</dbReference>